<gene>
    <name evidence="1" type="ORF">EDD75_1766</name>
</gene>
<reference evidence="1 2" key="1">
    <citation type="submission" date="2018-11" db="EMBL/GenBank/DDBJ databases">
        <title>Genomic Encyclopedia of Type Strains, Phase IV (KMG-IV): sequencing the most valuable type-strain genomes for metagenomic binning, comparative biology and taxonomic classification.</title>
        <authorList>
            <person name="Goeker M."/>
        </authorList>
    </citation>
    <scope>NUCLEOTIDE SEQUENCE [LARGE SCALE GENOMIC DNA]</scope>
    <source>
        <strain evidence="1 2">DSM 102936</strain>
    </source>
</reference>
<comment type="caution">
    <text evidence="1">The sequence shown here is derived from an EMBL/GenBank/DDBJ whole genome shotgun (WGS) entry which is preliminary data.</text>
</comment>
<accession>A0A3N5AFB2</accession>
<protein>
    <submittedName>
        <fullName evidence="1">Uncharacterized protein</fullName>
    </submittedName>
</protein>
<dbReference type="RefSeq" id="WP_123931135.1">
    <property type="nucleotide sequence ID" value="NZ_RKRE01000003.1"/>
</dbReference>
<organism evidence="1 2">
    <name type="scientific">Thermodesulfitimonas autotrophica</name>
    <dbReference type="NCBI Taxonomy" id="1894989"/>
    <lineage>
        <taxon>Bacteria</taxon>
        <taxon>Bacillati</taxon>
        <taxon>Bacillota</taxon>
        <taxon>Clostridia</taxon>
        <taxon>Thermoanaerobacterales</taxon>
        <taxon>Thermoanaerobacteraceae</taxon>
        <taxon>Thermodesulfitimonas</taxon>
    </lineage>
</organism>
<dbReference type="EMBL" id="RKRE01000003">
    <property type="protein sequence ID" value="RPF42660.1"/>
    <property type="molecule type" value="Genomic_DNA"/>
</dbReference>
<sequence length="106" mass="12342">MGKEAGNLDAAFLRKVRPVLRELGFASEREALKEQALLLLLSKISRYEAECAFFQKKYGMSFEEFLKHLKGQGKEDFEKEDDLLDWRFAAETLAELKQRVQEIERA</sequence>
<keyword evidence="2" id="KW-1185">Reference proteome</keyword>
<dbReference type="AlphaFoldDB" id="A0A3N5AFB2"/>
<dbReference type="OrthoDB" id="1726034at2"/>
<dbReference type="Proteomes" id="UP000282654">
    <property type="component" value="Unassembled WGS sequence"/>
</dbReference>
<proteinExistence type="predicted"/>
<name>A0A3N5AFB2_9THEO</name>
<evidence type="ECO:0000313" key="2">
    <source>
        <dbReference type="Proteomes" id="UP000282654"/>
    </source>
</evidence>
<evidence type="ECO:0000313" key="1">
    <source>
        <dbReference type="EMBL" id="RPF42660.1"/>
    </source>
</evidence>